<dbReference type="AlphaFoldDB" id="A0A644X2V2"/>
<dbReference type="EMBL" id="VSSQ01001471">
    <property type="protein sequence ID" value="MPM08623.1"/>
    <property type="molecule type" value="Genomic_DNA"/>
</dbReference>
<proteinExistence type="predicted"/>
<name>A0A644X2V2_9ZZZZ</name>
<feature type="region of interest" description="Disordered" evidence="1">
    <location>
        <begin position="1"/>
        <end position="50"/>
    </location>
</feature>
<gene>
    <name evidence="3" type="ORF">SDC9_54937</name>
</gene>
<sequence>MPELLEKGPLRQAETGTESPQPDSLVRQAARAKGCSARSRGGAAPENGPADCAPVPLADGYLRRSPVQPVRVSADYYRRRIHRMIGLIVLIAAMITLVRILIGMGILAF</sequence>
<evidence type="ECO:0000313" key="3">
    <source>
        <dbReference type="EMBL" id="MPM08623.1"/>
    </source>
</evidence>
<protein>
    <submittedName>
        <fullName evidence="3">Uncharacterized protein</fullName>
    </submittedName>
</protein>
<keyword evidence="2" id="KW-0472">Membrane</keyword>
<keyword evidence="2" id="KW-1133">Transmembrane helix</keyword>
<keyword evidence="2" id="KW-0812">Transmembrane</keyword>
<organism evidence="3">
    <name type="scientific">bioreactor metagenome</name>
    <dbReference type="NCBI Taxonomy" id="1076179"/>
    <lineage>
        <taxon>unclassified sequences</taxon>
        <taxon>metagenomes</taxon>
        <taxon>ecological metagenomes</taxon>
    </lineage>
</organism>
<evidence type="ECO:0000256" key="1">
    <source>
        <dbReference type="SAM" id="MobiDB-lite"/>
    </source>
</evidence>
<accession>A0A644X2V2</accession>
<feature type="transmembrane region" description="Helical" evidence="2">
    <location>
        <begin position="85"/>
        <end position="108"/>
    </location>
</feature>
<reference evidence="3" key="1">
    <citation type="submission" date="2019-08" db="EMBL/GenBank/DDBJ databases">
        <authorList>
            <person name="Kucharzyk K."/>
            <person name="Murdoch R.W."/>
            <person name="Higgins S."/>
            <person name="Loffler F."/>
        </authorList>
    </citation>
    <scope>NUCLEOTIDE SEQUENCE</scope>
</reference>
<evidence type="ECO:0000256" key="2">
    <source>
        <dbReference type="SAM" id="Phobius"/>
    </source>
</evidence>
<comment type="caution">
    <text evidence="3">The sequence shown here is derived from an EMBL/GenBank/DDBJ whole genome shotgun (WGS) entry which is preliminary data.</text>
</comment>